<evidence type="ECO:0000313" key="2">
    <source>
        <dbReference type="Proteomes" id="UP000182658"/>
    </source>
</evidence>
<gene>
    <name evidence="1" type="ORF">CONLIGDRAFT_89249</name>
</gene>
<dbReference type="AlphaFoldDB" id="A0A1J7J849"/>
<reference evidence="1 2" key="1">
    <citation type="submission" date="2016-10" db="EMBL/GenBank/DDBJ databases">
        <title>Draft genome sequence of Coniochaeta ligniaria NRRL30616, a lignocellulolytic fungus for bioabatement of inhibitors in plant biomass hydrolysates.</title>
        <authorList>
            <consortium name="DOE Joint Genome Institute"/>
            <person name="Jimenez D.J."/>
            <person name="Hector R.E."/>
            <person name="Riley R."/>
            <person name="Sun H."/>
            <person name="Grigoriev I.V."/>
            <person name="Van Elsas J.D."/>
            <person name="Nichols N.N."/>
        </authorList>
    </citation>
    <scope>NUCLEOTIDE SEQUENCE [LARGE SCALE GENOMIC DNA]</scope>
    <source>
        <strain evidence="1 2">NRRL 30616</strain>
    </source>
</reference>
<evidence type="ECO:0000313" key="1">
    <source>
        <dbReference type="EMBL" id="OIW25340.1"/>
    </source>
</evidence>
<dbReference type="InParanoid" id="A0A1J7J849"/>
<name>A0A1J7J849_9PEZI</name>
<protein>
    <submittedName>
        <fullName evidence="1">Uncharacterized protein</fullName>
    </submittedName>
</protein>
<dbReference type="EMBL" id="KV875102">
    <property type="protein sequence ID" value="OIW25340.1"/>
    <property type="molecule type" value="Genomic_DNA"/>
</dbReference>
<organism evidence="1 2">
    <name type="scientific">Coniochaeta ligniaria NRRL 30616</name>
    <dbReference type="NCBI Taxonomy" id="1408157"/>
    <lineage>
        <taxon>Eukaryota</taxon>
        <taxon>Fungi</taxon>
        <taxon>Dikarya</taxon>
        <taxon>Ascomycota</taxon>
        <taxon>Pezizomycotina</taxon>
        <taxon>Sordariomycetes</taxon>
        <taxon>Sordariomycetidae</taxon>
        <taxon>Coniochaetales</taxon>
        <taxon>Coniochaetaceae</taxon>
        <taxon>Coniochaeta</taxon>
    </lineage>
</organism>
<proteinExistence type="predicted"/>
<dbReference type="Proteomes" id="UP000182658">
    <property type="component" value="Unassembled WGS sequence"/>
</dbReference>
<accession>A0A1J7J849</accession>
<sequence length="100" mass="10838">MKTIRKLLRKSNYIQIAMRIFGSRSHVGLGAVKSITLTTAVAMCGMLTSGFKVDHPNANRSLTGRRLAPAPELLPRQDGRPAPLVDLTAGINFLPSPCPR</sequence>
<keyword evidence="2" id="KW-1185">Reference proteome</keyword>